<dbReference type="EMBL" id="VSRR010041990">
    <property type="protein sequence ID" value="MPC75841.1"/>
    <property type="molecule type" value="Genomic_DNA"/>
</dbReference>
<dbReference type="Proteomes" id="UP000324222">
    <property type="component" value="Unassembled WGS sequence"/>
</dbReference>
<evidence type="ECO:0000313" key="3">
    <source>
        <dbReference type="Proteomes" id="UP000324222"/>
    </source>
</evidence>
<accession>A0A5B7HS60</accession>
<dbReference type="AlphaFoldDB" id="A0A5B7HS60"/>
<keyword evidence="3" id="KW-1185">Reference proteome</keyword>
<evidence type="ECO:0000313" key="2">
    <source>
        <dbReference type="EMBL" id="MPC75841.1"/>
    </source>
</evidence>
<gene>
    <name evidence="2" type="ORF">E2C01_070238</name>
</gene>
<feature type="compositionally biased region" description="Basic residues" evidence="1">
    <location>
        <begin position="125"/>
        <end position="140"/>
    </location>
</feature>
<reference evidence="2 3" key="1">
    <citation type="submission" date="2019-05" db="EMBL/GenBank/DDBJ databases">
        <title>Another draft genome of Portunus trituberculatus and its Hox gene families provides insights of decapod evolution.</title>
        <authorList>
            <person name="Jeong J.-H."/>
            <person name="Song I."/>
            <person name="Kim S."/>
            <person name="Choi T."/>
            <person name="Kim D."/>
            <person name="Ryu S."/>
            <person name="Kim W."/>
        </authorList>
    </citation>
    <scope>NUCLEOTIDE SEQUENCE [LARGE SCALE GENOMIC DNA]</scope>
    <source>
        <tissue evidence="2">Muscle</tissue>
    </source>
</reference>
<sequence length="140" mass="15848">MNRWRGWWGGRREGSQASVGGMRCFKVVSPQRLGVTPSPSLPIPLLPSRPLKSLRVVRGARSFPFLDDFNGHYDNLPMQELDGDPSPQARPGQPPRRPTQAAPRTVVKPEFVCSSVPARDDTHCPRHWFKSRRHTNKRST</sequence>
<organism evidence="2 3">
    <name type="scientific">Portunus trituberculatus</name>
    <name type="common">Swimming crab</name>
    <name type="synonym">Neptunus trituberculatus</name>
    <dbReference type="NCBI Taxonomy" id="210409"/>
    <lineage>
        <taxon>Eukaryota</taxon>
        <taxon>Metazoa</taxon>
        <taxon>Ecdysozoa</taxon>
        <taxon>Arthropoda</taxon>
        <taxon>Crustacea</taxon>
        <taxon>Multicrustacea</taxon>
        <taxon>Malacostraca</taxon>
        <taxon>Eumalacostraca</taxon>
        <taxon>Eucarida</taxon>
        <taxon>Decapoda</taxon>
        <taxon>Pleocyemata</taxon>
        <taxon>Brachyura</taxon>
        <taxon>Eubrachyura</taxon>
        <taxon>Portunoidea</taxon>
        <taxon>Portunidae</taxon>
        <taxon>Portuninae</taxon>
        <taxon>Portunus</taxon>
    </lineage>
</organism>
<comment type="caution">
    <text evidence="2">The sequence shown here is derived from an EMBL/GenBank/DDBJ whole genome shotgun (WGS) entry which is preliminary data.</text>
</comment>
<name>A0A5B7HS60_PORTR</name>
<feature type="region of interest" description="Disordered" evidence="1">
    <location>
        <begin position="74"/>
        <end position="140"/>
    </location>
</feature>
<proteinExistence type="predicted"/>
<protein>
    <submittedName>
        <fullName evidence="2">Uncharacterized protein</fullName>
    </submittedName>
</protein>
<evidence type="ECO:0000256" key="1">
    <source>
        <dbReference type="SAM" id="MobiDB-lite"/>
    </source>
</evidence>